<dbReference type="InterPro" id="IPR003594">
    <property type="entry name" value="HATPase_dom"/>
</dbReference>
<organism evidence="22 23">
    <name type="scientific">Catenovulum maritimum</name>
    <dbReference type="NCBI Taxonomy" id="1513271"/>
    <lineage>
        <taxon>Bacteria</taxon>
        <taxon>Pseudomonadati</taxon>
        <taxon>Pseudomonadota</taxon>
        <taxon>Gammaproteobacteria</taxon>
        <taxon>Alteromonadales</taxon>
        <taxon>Alteromonadaceae</taxon>
        <taxon>Catenovulum</taxon>
    </lineage>
</organism>
<dbReference type="SUPFAM" id="SSF47226">
    <property type="entry name" value="Histidine-containing phosphotransfer domain, HPT domain"/>
    <property type="match status" value="1"/>
</dbReference>
<keyword evidence="6" id="KW-0808">Transferase</keyword>
<keyword evidence="12" id="KW-0902">Two-component regulatory system</keyword>
<dbReference type="Proteomes" id="UP000037600">
    <property type="component" value="Unassembled WGS sequence"/>
</dbReference>
<dbReference type="AlphaFoldDB" id="A0A0J8JIA7"/>
<dbReference type="SMART" id="SM00388">
    <property type="entry name" value="HisKA"/>
    <property type="match status" value="1"/>
</dbReference>
<dbReference type="PROSITE" id="PS50110">
    <property type="entry name" value="RESPONSE_REGULATORY"/>
    <property type="match status" value="1"/>
</dbReference>
<dbReference type="SUPFAM" id="SSF103190">
    <property type="entry name" value="Sensory domain-like"/>
    <property type="match status" value="1"/>
</dbReference>
<dbReference type="Gene3D" id="3.40.50.2300">
    <property type="match status" value="1"/>
</dbReference>
<evidence type="ECO:0000259" key="19">
    <source>
        <dbReference type="PROSITE" id="PS50110"/>
    </source>
</evidence>
<dbReference type="GO" id="GO:0005524">
    <property type="term" value="F:ATP binding"/>
    <property type="evidence" value="ECO:0007669"/>
    <property type="project" value="UniProtKB-KW"/>
</dbReference>
<proteinExistence type="predicted"/>
<dbReference type="Pfam" id="PF02518">
    <property type="entry name" value="HATPase_c"/>
    <property type="match status" value="1"/>
</dbReference>
<dbReference type="InterPro" id="IPR036097">
    <property type="entry name" value="HisK_dim/P_sf"/>
</dbReference>
<evidence type="ECO:0000256" key="15">
    <source>
        <dbReference type="PROSITE-ProRule" id="PRU00169"/>
    </source>
</evidence>
<dbReference type="EC" id="2.7.13.3" evidence="3"/>
<dbReference type="InterPro" id="IPR003661">
    <property type="entry name" value="HisK_dim/P_dom"/>
</dbReference>
<dbReference type="InterPro" id="IPR004358">
    <property type="entry name" value="Sig_transdc_His_kin-like_C"/>
</dbReference>
<dbReference type="RefSeq" id="WP_048694562.1">
    <property type="nucleotide sequence ID" value="NZ_KQ130501.1"/>
</dbReference>
<evidence type="ECO:0000259" key="21">
    <source>
        <dbReference type="PROSITE" id="PS50894"/>
    </source>
</evidence>
<dbReference type="Gene3D" id="1.10.287.130">
    <property type="match status" value="1"/>
</dbReference>
<keyword evidence="5 15" id="KW-0597">Phosphoprotein</keyword>
<feature type="transmembrane region" description="Helical" evidence="17">
    <location>
        <begin position="7"/>
        <end position="27"/>
    </location>
</feature>
<keyword evidence="16" id="KW-0175">Coiled coil</keyword>
<name>A0A0J8JIA7_9ALTE</name>
<evidence type="ECO:0000256" key="14">
    <source>
        <dbReference type="PROSITE-ProRule" id="PRU00110"/>
    </source>
</evidence>
<dbReference type="SUPFAM" id="SSF47384">
    <property type="entry name" value="Homodimeric domain of signal transducing histidine kinase"/>
    <property type="match status" value="1"/>
</dbReference>
<dbReference type="SUPFAM" id="SSF52172">
    <property type="entry name" value="CheY-like"/>
    <property type="match status" value="1"/>
</dbReference>
<evidence type="ECO:0000256" key="1">
    <source>
        <dbReference type="ARBA" id="ARBA00000085"/>
    </source>
</evidence>
<dbReference type="InterPro" id="IPR036890">
    <property type="entry name" value="HATPase_C_sf"/>
</dbReference>
<keyword evidence="10" id="KW-0067">ATP-binding</keyword>
<evidence type="ECO:0000256" key="9">
    <source>
        <dbReference type="ARBA" id="ARBA00022777"/>
    </source>
</evidence>
<dbReference type="Pfam" id="PF00512">
    <property type="entry name" value="HisKA"/>
    <property type="match status" value="1"/>
</dbReference>
<evidence type="ECO:0000256" key="12">
    <source>
        <dbReference type="ARBA" id="ARBA00023012"/>
    </source>
</evidence>
<keyword evidence="9" id="KW-0418">Kinase</keyword>
<feature type="modified residue" description="Phosphohistidine" evidence="14">
    <location>
        <position position="829"/>
    </location>
</feature>
<evidence type="ECO:0000256" key="2">
    <source>
        <dbReference type="ARBA" id="ARBA00004651"/>
    </source>
</evidence>
<dbReference type="InterPro" id="IPR036641">
    <property type="entry name" value="HPT_dom_sf"/>
</dbReference>
<accession>A0A0J8JIA7</accession>
<keyword evidence="4" id="KW-1003">Cell membrane</keyword>
<feature type="domain" description="Histidine kinase" evidence="18">
    <location>
        <begin position="408"/>
        <end position="627"/>
    </location>
</feature>
<evidence type="ECO:0000313" key="22">
    <source>
        <dbReference type="EMBL" id="KMT64191.1"/>
    </source>
</evidence>
<dbReference type="STRING" id="1513271.XM47_15595"/>
<dbReference type="PRINTS" id="PR00344">
    <property type="entry name" value="BCTRLSENSOR"/>
</dbReference>
<dbReference type="SMART" id="SM00387">
    <property type="entry name" value="HATPase_c"/>
    <property type="match status" value="1"/>
</dbReference>
<dbReference type="InterPro" id="IPR001789">
    <property type="entry name" value="Sig_transdc_resp-reg_receiver"/>
</dbReference>
<evidence type="ECO:0000256" key="4">
    <source>
        <dbReference type="ARBA" id="ARBA00022475"/>
    </source>
</evidence>
<reference evidence="22 23" key="1">
    <citation type="submission" date="2015-04" db="EMBL/GenBank/DDBJ databases">
        <title>Draft Genome Sequence of the Novel Agar-Digesting Marine Bacterium Q1.</title>
        <authorList>
            <person name="Li Y."/>
            <person name="Li D."/>
            <person name="Chen G."/>
            <person name="Du Z."/>
        </authorList>
    </citation>
    <scope>NUCLEOTIDE SEQUENCE [LARGE SCALE GENOMIC DNA]</scope>
    <source>
        <strain evidence="22 23">Q1</strain>
    </source>
</reference>
<dbReference type="CDD" id="cd00082">
    <property type="entry name" value="HisKA"/>
    <property type="match status" value="1"/>
</dbReference>
<dbReference type="Pfam" id="PF00672">
    <property type="entry name" value="HAMP"/>
    <property type="match status" value="1"/>
</dbReference>
<dbReference type="InterPro" id="IPR011006">
    <property type="entry name" value="CheY-like_superfamily"/>
</dbReference>
<dbReference type="Pfam" id="PF00072">
    <property type="entry name" value="Response_reg"/>
    <property type="match status" value="1"/>
</dbReference>
<evidence type="ECO:0000259" key="18">
    <source>
        <dbReference type="PROSITE" id="PS50109"/>
    </source>
</evidence>
<evidence type="ECO:0000256" key="10">
    <source>
        <dbReference type="ARBA" id="ARBA00022840"/>
    </source>
</evidence>
<sequence length="883" mass="99228">MKLSHKILIFVILIIATPMVIVGFFAYSTTQSSIKTQASLAIKSQLQQQAITLGSYLDTIHSALSLLSSSHIVSEYITIKSEQHRYAILLAPLLEQFAQYSDSYQDFYEFRIVRPDGLEDARFSTTFGNNKSQNESNMLWYQEIKQTHNKFHFSIETNPDTQSIAIFAVEKLFDSNNVFSGYLVATIEPSVFQNIMDETLGDTGIAMMLDTDGEIILSNKAKLRNQFLPKFFFEKVTASAQSHDLLEVHFNNIDMVFEVKSLPLNLFLVSGISIDELSKSSRDLSIITILTVVTMVIIATFLTYFLIQKTILGPIARLDQASKQVGDGQLTIRLPVKRNDEIGSLFSSFNKMVSSLNTSNQSIQDYKDHLEEKVDSRTLALKNANTELINARQTAEQANELKSRFLANMSHEIRTPLTAIQGFSEHALHSATDVKQKDELISKVVKNSIHLTALLNDILDLSKIESGKLDIEQIDTHLFDLIDELNGFAEPLCAEKSIDFNLYCEYPLPVKFVSDPTRLRQILFNLTSNAIKFTQKGHVTITLEYVEKYKKLVFQIQDTGIGMSPEELNKLFKPFTQADTSTTRHFGGTGLGLAISRHLAGYLNSEISVKSEKGIGSLFVFSMDLSNQDVELIAERINISKIDKSVSPTSVLDLSKSRLLIAEDNPDNQTLIKLILQPTKVDYTLVNNGSEAVEIALSEDFDMILMDMQMPVMGGLEATKMLRQLGYDGPIIALTANSMKSETESYLSQGCDACVAKPIDTKELFKQLQHFLKAQAQIFDFADFQNRITQSEDYQKMKNNFESGLTNTIIVFNQLIEVENYQELSHEAHKLKGTSGNMGWSEITELASTIEIAANKQDVETIKKATLELSKVIEEKLTRKHHE</sequence>
<dbReference type="PROSITE" id="PS50885">
    <property type="entry name" value="HAMP"/>
    <property type="match status" value="1"/>
</dbReference>
<comment type="caution">
    <text evidence="22">The sequence shown here is derived from an EMBL/GenBank/DDBJ whole genome shotgun (WGS) entry which is preliminary data.</text>
</comment>
<feature type="domain" description="HAMP" evidence="20">
    <location>
        <begin position="309"/>
        <end position="361"/>
    </location>
</feature>
<dbReference type="EMBL" id="LAZL01000029">
    <property type="protein sequence ID" value="KMT64191.1"/>
    <property type="molecule type" value="Genomic_DNA"/>
</dbReference>
<comment type="subcellular location">
    <subcellularLocation>
        <location evidence="2">Cell membrane</location>
        <topology evidence="2">Multi-pass membrane protein</topology>
    </subcellularLocation>
</comment>
<evidence type="ECO:0000256" key="17">
    <source>
        <dbReference type="SAM" id="Phobius"/>
    </source>
</evidence>
<keyword evidence="8" id="KW-0547">Nucleotide-binding</keyword>
<dbReference type="OrthoDB" id="9810730at2"/>
<dbReference type="SMART" id="SM00304">
    <property type="entry name" value="HAMP"/>
    <property type="match status" value="1"/>
</dbReference>
<dbReference type="CDD" id="cd16922">
    <property type="entry name" value="HATPase_EvgS-ArcB-TorS-like"/>
    <property type="match status" value="1"/>
</dbReference>
<dbReference type="InterPro" id="IPR008207">
    <property type="entry name" value="Sig_transdc_His_kin_Hpt_dom"/>
</dbReference>
<evidence type="ECO:0000313" key="23">
    <source>
        <dbReference type="Proteomes" id="UP000037600"/>
    </source>
</evidence>
<evidence type="ECO:0000256" key="8">
    <source>
        <dbReference type="ARBA" id="ARBA00022741"/>
    </source>
</evidence>
<evidence type="ECO:0000256" key="5">
    <source>
        <dbReference type="ARBA" id="ARBA00022553"/>
    </source>
</evidence>
<dbReference type="Pfam" id="PF01627">
    <property type="entry name" value="Hpt"/>
    <property type="match status" value="1"/>
</dbReference>
<dbReference type="PANTHER" id="PTHR45339:SF1">
    <property type="entry name" value="HYBRID SIGNAL TRANSDUCTION HISTIDINE KINASE J"/>
    <property type="match status" value="1"/>
</dbReference>
<comment type="catalytic activity">
    <reaction evidence="1">
        <text>ATP + protein L-histidine = ADP + protein N-phospho-L-histidine.</text>
        <dbReference type="EC" id="2.7.13.3"/>
    </reaction>
</comment>
<dbReference type="Pfam" id="PF02743">
    <property type="entry name" value="dCache_1"/>
    <property type="match status" value="1"/>
</dbReference>
<dbReference type="CDD" id="cd06225">
    <property type="entry name" value="HAMP"/>
    <property type="match status" value="1"/>
</dbReference>
<dbReference type="InterPro" id="IPR003660">
    <property type="entry name" value="HAMP_dom"/>
</dbReference>
<evidence type="ECO:0000259" key="20">
    <source>
        <dbReference type="PROSITE" id="PS50885"/>
    </source>
</evidence>
<dbReference type="PANTHER" id="PTHR45339">
    <property type="entry name" value="HYBRID SIGNAL TRANSDUCTION HISTIDINE KINASE J"/>
    <property type="match status" value="1"/>
</dbReference>
<evidence type="ECO:0000256" key="13">
    <source>
        <dbReference type="ARBA" id="ARBA00023136"/>
    </source>
</evidence>
<feature type="modified residue" description="4-aspartylphosphate" evidence="15">
    <location>
        <position position="707"/>
    </location>
</feature>
<keyword evidence="11 17" id="KW-1133">Transmembrane helix</keyword>
<evidence type="ECO:0000256" key="16">
    <source>
        <dbReference type="SAM" id="Coils"/>
    </source>
</evidence>
<dbReference type="PROSITE" id="PS50109">
    <property type="entry name" value="HIS_KIN"/>
    <property type="match status" value="1"/>
</dbReference>
<keyword evidence="23" id="KW-1185">Reference proteome</keyword>
<feature type="domain" description="Response regulatory" evidence="19">
    <location>
        <begin position="658"/>
        <end position="772"/>
    </location>
</feature>
<evidence type="ECO:0000256" key="7">
    <source>
        <dbReference type="ARBA" id="ARBA00022692"/>
    </source>
</evidence>
<dbReference type="InterPro" id="IPR033479">
    <property type="entry name" value="dCache_1"/>
</dbReference>
<dbReference type="InterPro" id="IPR005467">
    <property type="entry name" value="His_kinase_dom"/>
</dbReference>
<dbReference type="SMART" id="SM00448">
    <property type="entry name" value="REC"/>
    <property type="match status" value="1"/>
</dbReference>
<dbReference type="GO" id="GO:0005886">
    <property type="term" value="C:plasma membrane"/>
    <property type="evidence" value="ECO:0007669"/>
    <property type="project" value="UniProtKB-SubCell"/>
</dbReference>
<gene>
    <name evidence="22" type="ORF">XM47_15595</name>
</gene>
<dbReference type="GO" id="GO:0000155">
    <property type="term" value="F:phosphorelay sensor kinase activity"/>
    <property type="evidence" value="ECO:0007669"/>
    <property type="project" value="InterPro"/>
</dbReference>
<feature type="coiled-coil region" evidence="16">
    <location>
        <begin position="367"/>
        <end position="401"/>
    </location>
</feature>
<dbReference type="Gene3D" id="3.30.565.10">
    <property type="entry name" value="Histidine kinase-like ATPase, C-terminal domain"/>
    <property type="match status" value="1"/>
</dbReference>
<dbReference type="Gene3D" id="6.10.340.10">
    <property type="match status" value="1"/>
</dbReference>
<feature type="domain" description="HPt" evidence="21">
    <location>
        <begin position="790"/>
        <end position="883"/>
    </location>
</feature>
<feature type="transmembrane region" description="Helical" evidence="17">
    <location>
        <begin position="284"/>
        <end position="307"/>
    </location>
</feature>
<dbReference type="FunFam" id="3.30.565.10:FF:000010">
    <property type="entry name" value="Sensor histidine kinase RcsC"/>
    <property type="match status" value="1"/>
</dbReference>
<protein>
    <recommendedName>
        <fullName evidence="3">histidine kinase</fullName>
        <ecNumber evidence="3">2.7.13.3</ecNumber>
    </recommendedName>
</protein>
<evidence type="ECO:0000256" key="3">
    <source>
        <dbReference type="ARBA" id="ARBA00012438"/>
    </source>
</evidence>
<evidence type="ECO:0000256" key="6">
    <source>
        <dbReference type="ARBA" id="ARBA00022679"/>
    </source>
</evidence>
<keyword evidence="7 17" id="KW-0812">Transmembrane</keyword>
<dbReference type="InterPro" id="IPR029151">
    <property type="entry name" value="Sensor-like_sf"/>
</dbReference>
<evidence type="ECO:0000256" key="11">
    <source>
        <dbReference type="ARBA" id="ARBA00022989"/>
    </source>
</evidence>
<dbReference type="Gene3D" id="1.20.120.160">
    <property type="entry name" value="HPT domain"/>
    <property type="match status" value="1"/>
</dbReference>
<keyword evidence="13 17" id="KW-0472">Membrane</keyword>
<dbReference type="CDD" id="cd17546">
    <property type="entry name" value="REC_hyHK_CKI1_RcsC-like"/>
    <property type="match status" value="1"/>
</dbReference>
<dbReference type="PROSITE" id="PS50894">
    <property type="entry name" value="HPT"/>
    <property type="match status" value="1"/>
</dbReference>
<dbReference type="SUPFAM" id="SSF158472">
    <property type="entry name" value="HAMP domain-like"/>
    <property type="match status" value="1"/>
</dbReference>
<dbReference type="SUPFAM" id="SSF55874">
    <property type="entry name" value="ATPase domain of HSP90 chaperone/DNA topoisomerase II/histidine kinase"/>
    <property type="match status" value="1"/>
</dbReference>